<dbReference type="PROSITE" id="PS51094">
    <property type="entry name" value="PTS_EIIA_TYPE_2"/>
    <property type="match status" value="1"/>
</dbReference>
<protein>
    <submittedName>
        <fullName evidence="11">Bacterial regulatory s, luxR family protein</fullName>
    </submittedName>
    <submittedName>
        <fullName evidence="10">LicABCH operon regulator</fullName>
    </submittedName>
</protein>
<dbReference type="Pfam" id="PF00874">
    <property type="entry name" value="PRD"/>
    <property type="match status" value="2"/>
</dbReference>
<dbReference type="GO" id="GO:0008982">
    <property type="term" value="F:protein-N(PI)-phosphohistidine-sugar phosphotransferase activity"/>
    <property type="evidence" value="ECO:0007669"/>
    <property type="project" value="InterPro"/>
</dbReference>
<name>A0A380FEB5_STAGA</name>
<dbReference type="SUPFAM" id="SSF55804">
    <property type="entry name" value="Phoshotransferase/anion transport protein"/>
    <property type="match status" value="1"/>
</dbReference>
<dbReference type="InterPro" id="IPR013011">
    <property type="entry name" value="PTS_EIIB_2"/>
</dbReference>
<keyword evidence="4" id="KW-0805">Transcription regulation</keyword>
<dbReference type="Pfam" id="PF05043">
    <property type="entry name" value="Mga"/>
    <property type="match status" value="1"/>
</dbReference>
<dbReference type="Pfam" id="PF08279">
    <property type="entry name" value="HTH_11"/>
    <property type="match status" value="1"/>
</dbReference>
<dbReference type="PANTHER" id="PTHR30185:SF13">
    <property type="entry name" value="LICABCH OPERON REGULATOR-RELATED"/>
    <property type="match status" value="1"/>
</dbReference>
<dbReference type="PANTHER" id="PTHR30185">
    <property type="entry name" value="CRYPTIC BETA-GLUCOSIDE BGL OPERON ANTITERMINATOR"/>
    <property type="match status" value="1"/>
</dbReference>
<keyword evidence="6" id="KW-0804">Transcription</keyword>
<dbReference type="Proteomes" id="UP000321057">
    <property type="component" value="Unassembled WGS sequence"/>
</dbReference>
<evidence type="ECO:0000256" key="5">
    <source>
        <dbReference type="ARBA" id="ARBA00023159"/>
    </source>
</evidence>
<dbReference type="Gene3D" id="3.40.930.10">
    <property type="entry name" value="Mannitol-specific EII, Chain A"/>
    <property type="match status" value="1"/>
</dbReference>
<evidence type="ECO:0000259" key="8">
    <source>
        <dbReference type="PROSITE" id="PS51099"/>
    </source>
</evidence>
<dbReference type="RefSeq" id="WP_042738029.1">
    <property type="nucleotide sequence ID" value="NZ_BKAX01000001.1"/>
</dbReference>
<comment type="subunit">
    <text evidence="1">Homodimer or homotrimer. Seems to be a monomer when not phosphorylated.</text>
</comment>
<feature type="domain" description="PRD" evidence="9">
    <location>
        <begin position="177"/>
        <end position="284"/>
    </location>
</feature>
<dbReference type="CDD" id="cd05568">
    <property type="entry name" value="PTS_IIB_bgl_like"/>
    <property type="match status" value="1"/>
</dbReference>
<dbReference type="EMBL" id="BKAX01000001">
    <property type="protein sequence ID" value="GEQ04270.1"/>
    <property type="molecule type" value="Genomic_DNA"/>
</dbReference>
<evidence type="ECO:0000259" key="7">
    <source>
        <dbReference type="PROSITE" id="PS51094"/>
    </source>
</evidence>
<dbReference type="InterPro" id="IPR036095">
    <property type="entry name" value="PTS_EIIB-like_sf"/>
</dbReference>
<evidence type="ECO:0000256" key="1">
    <source>
        <dbReference type="ARBA" id="ARBA00011798"/>
    </source>
</evidence>
<evidence type="ECO:0000313" key="13">
    <source>
        <dbReference type="Proteomes" id="UP000321057"/>
    </source>
</evidence>
<evidence type="ECO:0000256" key="4">
    <source>
        <dbReference type="ARBA" id="ARBA00023015"/>
    </source>
</evidence>
<dbReference type="Gene3D" id="1.10.10.10">
    <property type="entry name" value="Winged helix-like DNA-binding domain superfamily/Winged helix DNA-binding domain"/>
    <property type="match status" value="2"/>
</dbReference>
<dbReference type="GO" id="GO:0006355">
    <property type="term" value="P:regulation of DNA-templated transcription"/>
    <property type="evidence" value="ECO:0007669"/>
    <property type="project" value="InterPro"/>
</dbReference>
<dbReference type="InterPro" id="IPR036388">
    <property type="entry name" value="WH-like_DNA-bd_sf"/>
</dbReference>
<organism evidence="11 12">
    <name type="scientific">Staphylococcus gallinarum</name>
    <dbReference type="NCBI Taxonomy" id="1293"/>
    <lineage>
        <taxon>Bacteria</taxon>
        <taxon>Bacillati</taxon>
        <taxon>Bacillota</taxon>
        <taxon>Bacilli</taxon>
        <taxon>Bacillales</taxon>
        <taxon>Staphylococcaceae</taxon>
        <taxon>Staphylococcus</taxon>
    </lineage>
</organism>
<dbReference type="OrthoDB" id="3710983at2"/>
<proteinExistence type="predicted"/>
<evidence type="ECO:0000256" key="6">
    <source>
        <dbReference type="ARBA" id="ARBA00023163"/>
    </source>
</evidence>
<evidence type="ECO:0000313" key="10">
    <source>
        <dbReference type="EMBL" id="GEQ04270.1"/>
    </source>
</evidence>
<keyword evidence="13" id="KW-1185">Reference proteome</keyword>
<dbReference type="InterPro" id="IPR002178">
    <property type="entry name" value="PTS_EIIA_type-2_dom"/>
</dbReference>
<evidence type="ECO:0000256" key="2">
    <source>
        <dbReference type="ARBA" id="ARBA00022679"/>
    </source>
</evidence>
<dbReference type="InterPro" id="IPR050661">
    <property type="entry name" value="BglG_antiterminators"/>
</dbReference>
<sequence>MNKRALETIRLLYNHTNCYVSGAFIAKSLSVSPRTIRNDIKMINGIAATHGFYIESKKSAGYKIDIKDKSKFNLFINNQYLKDELLNFNNQESRVHFILSKLLILDNYVKIERLSERMYVSDTTVKKDLKVIRNELDKYELQLISSPYYGLKIEGSEFQKRYAIANMLLDKPYHNHTFDTDKINDLKEQLIKLINQFQITIPDVKLENLVIHIYIAMFRVENKFMIADKDNIFQNFEYYDAELKHFFQAIVGLLEQRYDVILPIEEKQYIKAHIAASGIVSKKYELIDRKEINDLIHQMFNKIQDVFQINLDNELELKKNLALHLSTSINRYKYKMNIRNPILTEIKKNYPYAFDIALVGGKVIEEAFKIKISESEIGFLALHFQLVLQKAQSVTEKIRATIVCASGMASSELIKYKLLENFGNALTMTDSQQMYELSKETLKNTDLIIATVPLSREYDVPVITVNTILTQEDILQLNHFINNYDKNENEQLIEIFDLKSGINSKETLLTAIESDLKQLDYIEPNFLKQVYEREAVATTAYGNLIAVPHPVTPQAKQSFIYVIKLDKPIKWETKEVQLIFCLGLKQHTTVDMKPIFKKLSYIINDFNVVLNLISQQNNADLRLAYKTISNETKLN</sequence>
<evidence type="ECO:0000313" key="12">
    <source>
        <dbReference type="Proteomes" id="UP000255277"/>
    </source>
</evidence>
<feature type="domain" description="PRD" evidence="9">
    <location>
        <begin position="287"/>
        <end position="394"/>
    </location>
</feature>
<dbReference type="InterPro" id="IPR011608">
    <property type="entry name" value="PRD"/>
</dbReference>
<gene>
    <name evidence="11" type="primary">licR_2</name>
    <name evidence="10" type="synonym">licR</name>
    <name evidence="11" type="ORF">NCTC12195_01111</name>
    <name evidence="10" type="ORF">SGA02_00980</name>
</gene>
<evidence type="ECO:0000313" key="11">
    <source>
        <dbReference type="EMBL" id="SUM31676.1"/>
    </source>
</evidence>
<reference evidence="11 12" key="1">
    <citation type="submission" date="2018-06" db="EMBL/GenBank/DDBJ databases">
        <authorList>
            <consortium name="Pathogen Informatics"/>
            <person name="Doyle S."/>
        </authorList>
    </citation>
    <scope>NUCLEOTIDE SEQUENCE [LARGE SCALE GENOMIC DNA]</scope>
    <source>
        <strain evidence="11 12">NCTC12195</strain>
    </source>
</reference>
<dbReference type="InterPro" id="IPR016152">
    <property type="entry name" value="PTrfase/Anion_transptr"/>
</dbReference>
<dbReference type="Gene3D" id="3.40.50.2300">
    <property type="match status" value="1"/>
</dbReference>
<evidence type="ECO:0000256" key="3">
    <source>
        <dbReference type="ARBA" id="ARBA00022737"/>
    </source>
</evidence>
<feature type="domain" description="PTS EIIB type-2" evidence="8">
    <location>
        <begin position="398"/>
        <end position="489"/>
    </location>
</feature>
<dbReference type="SUPFAM" id="SSF63520">
    <property type="entry name" value="PTS-regulatory domain, PRD"/>
    <property type="match status" value="2"/>
</dbReference>
<dbReference type="AlphaFoldDB" id="A0A380FEB5"/>
<dbReference type="Pfam" id="PF00359">
    <property type="entry name" value="PTS_EIIA_2"/>
    <property type="match status" value="1"/>
</dbReference>
<reference evidence="10 13" key="2">
    <citation type="submission" date="2019-07" db="EMBL/GenBank/DDBJ databases">
        <title>Whole genome shotgun sequence of Staphylococcus gallinarum NBRC 109767.</title>
        <authorList>
            <person name="Hosoyama A."/>
            <person name="Uohara A."/>
            <person name="Ohji S."/>
            <person name="Ichikawa N."/>
        </authorList>
    </citation>
    <scope>NUCLEOTIDE SEQUENCE [LARGE SCALE GENOMIC DNA]</scope>
    <source>
        <strain evidence="10 13">NBRC 109767</strain>
    </source>
</reference>
<dbReference type="GO" id="GO:0009401">
    <property type="term" value="P:phosphoenolpyruvate-dependent sugar phosphotransferase system"/>
    <property type="evidence" value="ECO:0007669"/>
    <property type="project" value="InterPro"/>
</dbReference>
<dbReference type="InterPro" id="IPR036634">
    <property type="entry name" value="PRD_sf"/>
</dbReference>
<dbReference type="InterPro" id="IPR007737">
    <property type="entry name" value="Mga_HTH"/>
</dbReference>
<keyword evidence="2" id="KW-0808">Transferase</keyword>
<keyword evidence="3" id="KW-0677">Repeat</keyword>
<keyword evidence="5" id="KW-0010">Activator</keyword>
<dbReference type="InterPro" id="IPR013196">
    <property type="entry name" value="HTH_11"/>
</dbReference>
<feature type="domain" description="PTS EIIA type-2" evidence="7">
    <location>
        <begin position="489"/>
        <end position="631"/>
    </location>
</feature>
<accession>A0A380FEB5</accession>
<evidence type="ECO:0000259" key="9">
    <source>
        <dbReference type="PROSITE" id="PS51372"/>
    </source>
</evidence>
<dbReference type="SUPFAM" id="SSF52794">
    <property type="entry name" value="PTS system IIB component-like"/>
    <property type="match status" value="1"/>
</dbReference>
<dbReference type="Gene3D" id="1.10.1790.10">
    <property type="entry name" value="PRD domain"/>
    <property type="match status" value="2"/>
</dbReference>
<dbReference type="PROSITE" id="PS51099">
    <property type="entry name" value="PTS_EIIB_TYPE_2"/>
    <property type="match status" value="1"/>
</dbReference>
<dbReference type="EMBL" id="UHDK01000001">
    <property type="protein sequence ID" value="SUM31676.1"/>
    <property type="molecule type" value="Genomic_DNA"/>
</dbReference>
<dbReference type="PROSITE" id="PS51372">
    <property type="entry name" value="PRD_2"/>
    <property type="match status" value="2"/>
</dbReference>
<dbReference type="Proteomes" id="UP000255277">
    <property type="component" value="Unassembled WGS sequence"/>
</dbReference>